<dbReference type="InterPro" id="IPR004155">
    <property type="entry name" value="PBS_lyase_HEAT"/>
</dbReference>
<dbReference type="InterPro" id="IPR011989">
    <property type="entry name" value="ARM-like"/>
</dbReference>
<evidence type="ECO:0000313" key="5">
    <source>
        <dbReference type="Proteomes" id="UP000187735"/>
    </source>
</evidence>
<dbReference type="AlphaFoldDB" id="A0A1P8WJR9"/>
<dbReference type="Pfam" id="PF02985">
    <property type="entry name" value="HEAT"/>
    <property type="match status" value="1"/>
</dbReference>
<dbReference type="SUPFAM" id="SSF50969">
    <property type="entry name" value="YVTN repeat-like/Quinoprotein amine dehydrogenase"/>
    <property type="match status" value="1"/>
</dbReference>
<keyword evidence="5" id="KW-1185">Reference proteome</keyword>
<dbReference type="InterPro" id="IPR011044">
    <property type="entry name" value="Quino_amine_DH_bsu"/>
</dbReference>
<keyword evidence="1" id="KW-0677">Repeat</keyword>
<dbReference type="Gene3D" id="1.25.10.10">
    <property type="entry name" value="Leucine-rich Repeat Variant"/>
    <property type="match status" value="3"/>
</dbReference>
<proteinExistence type="predicted"/>
<dbReference type="PROSITE" id="PS50077">
    <property type="entry name" value="HEAT_REPEAT"/>
    <property type="match status" value="2"/>
</dbReference>
<dbReference type="PANTHER" id="PTHR12697:SF38">
    <property type="entry name" value="PBS LYASE HEAT DOMAIN PROTEIN REPEAT-CONTAINING PROTEIN"/>
    <property type="match status" value="1"/>
</dbReference>
<dbReference type="InterPro" id="IPR016024">
    <property type="entry name" value="ARM-type_fold"/>
</dbReference>
<feature type="region of interest" description="Disordered" evidence="3">
    <location>
        <begin position="1"/>
        <end position="52"/>
    </location>
</feature>
<evidence type="ECO:0000256" key="2">
    <source>
        <dbReference type="ARBA" id="ARBA00045876"/>
    </source>
</evidence>
<dbReference type="SMART" id="SM00567">
    <property type="entry name" value="EZ_HEAT"/>
    <property type="match status" value="10"/>
</dbReference>
<dbReference type="PANTHER" id="PTHR12697">
    <property type="entry name" value="PBS LYASE HEAT-LIKE PROTEIN"/>
    <property type="match status" value="1"/>
</dbReference>
<sequence length="1005" mass="107169">MPQTERRGSQFGVRNRGLYSRNGHEDVRGDSTATGAPGYESAKAVHPPSSDSVVEAGADDLALFMIEDDSSANTDKPSQRRSVLPLPETAGVLIADDKPAEISGNVSAAEPADDVVLVAPPKVASDSSSMEVNVQQRRELALRRFQQLAEDARAELRSRQEPVAQKIPRSLTKAIKRLEETAAEKIDDKVAQLHAVAKTGSAAAIDSLRDFANRRHPRIRQACATGFGLIDHASSSIALLDMLSDTSPEVADAAARSLLQLGHPETIAPLVAMGTANVRSRTVMLTELQELDQEQCARLTEPLMAILKTVKDADTGALALHLLSTLRGSDLLKMYASLTRHKAAEIRVAAIEALVNTEEKQTVRLLNKSMIDPSARVRAAAAAGLAKISSPRSVSLLAEALQDKHATVRRSAARTLMTVDGPEVAAAASRTLNVETDPDTIGYLLEVLSKGGTDDALVTLRKYLKSGNVALQQRAITTLRRLKNRKGAKMLLPFLEDDNHETRRLATEALGQLAEPAVLPTLRKVLSKDSDESVRAAAARSLGELQDAKALSALEEALHDERAVKCQAVIALGKLKQKKAVPALLAQLKDRAPEVRYHACNALGEIGELANPEPLQNLLDDKEGMVRRGAEAALTKLGHKFRKARLTNQLKKLTSTLMPSAVAGALPGGTMVLAAVVALVVPAAGYFAFRTMDFASEPDFPISDVRAIAISNDGTQASIARKYNVIEVWDLNSGACTVRLQADAGGDGIVYQQNGNALVLSGSKSFQLDSKTIADKRNDALSPSTLENVSSHRMARTPDGSKAVLCATTGDAVLVDLESGRQGLRFTIADFGENDSLAVSPDASLAFVGTPRGFLKVVSLSDGKAIGRLDIGKIIELPGVAVTALAIDSTGVNLAVGTSSGKVIVIDTNELEVLGQPFSGEGRIVGLKFEATTTRLNVITSKMVLASCSEDFKTSKNLTARPADRPERYSFSVDGKIVGMCYAESNGFCVVDMSADRVLAKYPLK</sequence>
<dbReference type="GO" id="GO:0016491">
    <property type="term" value="F:oxidoreductase activity"/>
    <property type="evidence" value="ECO:0007669"/>
    <property type="project" value="TreeGrafter"/>
</dbReference>
<dbReference type="InterPro" id="IPR021133">
    <property type="entry name" value="HEAT_type_2"/>
</dbReference>
<dbReference type="InterPro" id="IPR015943">
    <property type="entry name" value="WD40/YVTN_repeat-like_dom_sf"/>
</dbReference>
<reference evidence="4 5" key="1">
    <citation type="journal article" date="2016" name="Front. Microbiol.">
        <title>Fuerstia marisgermanicae gen. nov., sp. nov., an Unusual Member of the Phylum Planctomycetes from the German Wadden Sea.</title>
        <authorList>
            <person name="Kohn T."/>
            <person name="Heuer A."/>
            <person name="Jogler M."/>
            <person name="Vollmers J."/>
            <person name="Boedeker C."/>
            <person name="Bunk B."/>
            <person name="Rast P."/>
            <person name="Borchert D."/>
            <person name="Glockner I."/>
            <person name="Freese H.M."/>
            <person name="Klenk H.P."/>
            <person name="Overmann J."/>
            <person name="Kaster A.K."/>
            <person name="Rohde M."/>
            <person name="Wiegand S."/>
            <person name="Jogler C."/>
        </authorList>
    </citation>
    <scope>NUCLEOTIDE SEQUENCE [LARGE SCALE GENOMIC DNA]</scope>
    <source>
        <strain evidence="4 5">NH11</strain>
    </source>
</reference>
<gene>
    <name evidence="4" type="ORF">Fuma_03924</name>
</gene>
<evidence type="ECO:0000256" key="1">
    <source>
        <dbReference type="ARBA" id="ARBA00022737"/>
    </source>
</evidence>
<name>A0A1P8WJR9_9PLAN</name>
<dbReference type="Proteomes" id="UP000187735">
    <property type="component" value="Chromosome"/>
</dbReference>
<dbReference type="SUPFAM" id="SSF48371">
    <property type="entry name" value="ARM repeat"/>
    <property type="match status" value="2"/>
</dbReference>
<dbReference type="Gene3D" id="2.130.10.10">
    <property type="entry name" value="YVTN repeat-like/Quinoprotein amine dehydrogenase"/>
    <property type="match status" value="1"/>
</dbReference>
<dbReference type="OrthoDB" id="207253at2"/>
<dbReference type="KEGG" id="fmr:Fuma_03924"/>
<evidence type="ECO:0000256" key="3">
    <source>
        <dbReference type="SAM" id="MobiDB-lite"/>
    </source>
</evidence>
<protein>
    <submittedName>
        <fullName evidence="4">Putative oxidoreductase/HEAT repeat-containing protein</fullName>
    </submittedName>
</protein>
<comment type="function">
    <text evidence="2">Catalyzes the hydroxylation of the N(6)-(4-aminobutyl)-L-lysine intermediate produced by deoxyhypusine synthase/DHPS on a critical lysine of the eukaryotic translation initiation factor 5A/eIF-5A. This is the second step of the post-translational modification of that lysine into an unusual amino acid residue named hypusine. Hypusination is unique to mature eIF-5A factor and is essential for its function.</text>
</comment>
<evidence type="ECO:0000313" key="4">
    <source>
        <dbReference type="EMBL" id="APZ94298.1"/>
    </source>
</evidence>
<dbReference type="RefSeq" id="WP_077025624.1">
    <property type="nucleotide sequence ID" value="NZ_CP017641.1"/>
</dbReference>
<dbReference type="EMBL" id="CP017641">
    <property type="protein sequence ID" value="APZ94298.1"/>
    <property type="molecule type" value="Genomic_DNA"/>
</dbReference>
<accession>A0A1P8WJR9</accession>
<dbReference type="STRING" id="1891926.Fuma_03924"/>
<organism evidence="4 5">
    <name type="scientific">Fuerstiella marisgermanici</name>
    <dbReference type="NCBI Taxonomy" id="1891926"/>
    <lineage>
        <taxon>Bacteria</taxon>
        <taxon>Pseudomonadati</taxon>
        <taxon>Planctomycetota</taxon>
        <taxon>Planctomycetia</taxon>
        <taxon>Planctomycetales</taxon>
        <taxon>Planctomycetaceae</taxon>
        <taxon>Fuerstiella</taxon>
    </lineage>
</organism>
<dbReference type="InterPro" id="IPR000357">
    <property type="entry name" value="HEAT"/>
</dbReference>
<dbReference type="Pfam" id="PF13646">
    <property type="entry name" value="HEAT_2"/>
    <property type="match status" value="3"/>
</dbReference>